<organism evidence="2 3">
    <name type="scientific">Phaseolus coccineus</name>
    <name type="common">Scarlet runner bean</name>
    <name type="synonym">Phaseolus multiflorus</name>
    <dbReference type="NCBI Taxonomy" id="3886"/>
    <lineage>
        <taxon>Eukaryota</taxon>
        <taxon>Viridiplantae</taxon>
        <taxon>Streptophyta</taxon>
        <taxon>Embryophyta</taxon>
        <taxon>Tracheophyta</taxon>
        <taxon>Spermatophyta</taxon>
        <taxon>Magnoliopsida</taxon>
        <taxon>eudicotyledons</taxon>
        <taxon>Gunneridae</taxon>
        <taxon>Pentapetalae</taxon>
        <taxon>rosids</taxon>
        <taxon>fabids</taxon>
        <taxon>Fabales</taxon>
        <taxon>Fabaceae</taxon>
        <taxon>Papilionoideae</taxon>
        <taxon>50 kb inversion clade</taxon>
        <taxon>NPAAA clade</taxon>
        <taxon>indigoferoid/millettioid clade</taxon>
        <taxon>Phaseoleae</taxon>
        <taxon>Phaseolus</taxon>
    </lineage>
</organism>
<sequence>MSSEERLSLRRSKSCARSTRLCNDHECRRGSHTRGFPQIAQQRHPENQELSGVTEINLFFSTPHTCVGASSEERLSLRRSESCARSTCLCNDRECRRGSHTRGFPQIAQQRHPENQFVQPY</sequence>
<feature type="region of interest" description="Disordered" evidence="1">
    <location>
        <begin position="98"/>
        <end position="121"/>
    </location>
</feature>
<dbReference type="EMBL" id="JAYMYR010000008">
    <property type="protein sequence ID" value="KAK7346765.1"/>
    <property type="molecule type" value="Genomic_DNA"/>
</dbReference>
<name>A0AAN9M275_PHACN</name>
<protein>
    <submittedName>
        <fullName evidence="2">Uncharacterized protein</fullName>
    </submittedName>
</protein>
<gene>
    <name evidence="2" type="ORF">VNO80_21288</name>
</gene>
<evidence type="ECO:0000313" key="2">
    <source>
        <dbReference type="EMBL" id="KAK7346765.1"/>
    </source>
</evidence>
<keyword evidence="3" id="KW-1185">Reference proteome</keyword>
<dbReference type="AlphaFoldDB" id="A0AAN9M275"/>
<evidence type="ECO:0000256" key="1">
    <source>
        <dbReference type="SAM" id="MobiDB-lite"/>
    </source>
</evidence>
<evidence type="ECO:0000313" key="3">
    <source>
        <dbReference type="Proteomes" id="UP001374584"/>
    </source>
</evidence>
<dbReference type="Proteomes" id="UP001374584">
    <property type="component" value="Unassembled WGS sequence"/>
</dbReference>
<proteinExistence type="predicted"/>
<accession>A0AAN9M275</accession>
<comment type="caution">
    <text evidence="2">The sequence shown here is derived from an EMBL/GenBank/DDBJ whole genome shotgun (WGS) entry which is preliminary data.</text>
</comment>
<reference evidence="2 3" key="1">
    <citation type="submission" date="2024-01" db="EMBL/GenBank/DDBJ databases">
        <title>The genomes of 5 underutilized Papilionoideae crops provide insights into root nodulation and disease resistanc.</title>
        <authorList>
            <person name="Jiang F."/>
        </authorList>
    </citation>
    <scope>NUCLEOTIDE SEQUENCE [LARGE SCALE GENOMIC DNA]</scope>
    <source>
        <strain evidence="2">JINMINGXINNONG_FW02</strain>
        <tissue evidence="2">Leaves</tissue>
    </source>
</reference>